<name>A0A1Q9EG10_SYMMI</name>
<dbReference type="GO" id="GO:0005886">
    <property type="term" value="C:plasma membrane"/>
    <property type="evidence" value="ECO:0007669"/>
    <property type="project" value="UniProtKB-SubCell"/>
</dbReference>
<comment type="similarity">
    <text evidence="2">Belongs to the major facilitator superfamily. Metabolite:H+ Symporter (MHS) family (TC 2.A.1.6) family.</text>
</comment>
<accession>A0A1Q9EG10</accession>
<dbReference type="GO" id="GO:0015293">
    <property type="term" value="F:symporter activity"/>
    <property type="evidence" value="ECO:0007669"/>
    <property type="project" value="UniProtKB-KW"/>
</dbReference>
<dbReference type="EMBL" id="LSRX01000163">
    <property type="protein sequence ID" value="OLQ06331.1"/>
    <property type="molecule type" value="Genomic_DNA"/>
</dbReference>
<keyword evidence="3" id="KW-0813">Transport</keyword>
<dbReference type="PANTHER" id="PTHR43528:SF1">
    <property type="entry name" value="ALPHA-KETOGLUTARATE PERMEASE"/>
    <property type="match status" value="1"/>
</dbReference>
<dbReference type="InterPro" id="IPR011701">
    <property type="entry name" value="MFS"/>
</dbReference>
<feature type="transmembrane region" description="Helical" evidence="9">
    <location>
        <begin position="538"/>
        <end position="557"/>
    </location>
</feature>
<feature type="transmembrane region" description="Helical" evidence="9">
    <location>
        <begin position="502"/>
        <end position="523"/>
    </location>
</feature>
<dbReference type="PROSITE" id="PS50850">
    <property type="entry name" value="MFS"/>
    <property type="match status" value="1"/>
</dbReference>
<dbReference type="InterPro" id="IPR036259">
    <property type="entry name" value="MFS_trans_sf"/>
</dbReference>
<feature type="transmembrane region" description="Helical" evidence="9">
    <location>
        <begin position="407"/>
        <end position="427"/>
    </location>
</feature>
<dbReference type="SUPFAM" id="SSF103473">
    <property type="entry name" value="MFS general substrate transporter"/>
    <property type="match status" value="1"/>
</dbReference>
<dbReference type="AlphaFoldDB" id="A0A1Q9EG10"/>
<feature type="transmembrane region" description="Helical" evidence="9">
    <location>
        <begin position="439"/>
        <end position="459"/>
    </location>
</feature>
<dbReference type="Gene3D" id="1.20.1250.20">
    <property type="entry name" value="MFS general substrate transporter like domains"/>
    <property type="match status" value="1"/>
</dbReference>
<comment type="subcellular location">
    <subcellularLocation>
        <location evidence="1">Cell membrane</location>
        <topology evidence="1">Multi-pass membrane protein</topology>
    </subcellularLocation>
</comment>
<keyword evidence="7 9" id="KW-1133">Transmembrane helix</keyword>
<protein>
    <submittedName>
        <fullName evidence="11">Proline/betaine transporter</fullName>
    </submittedName>
</protein>
<dbReference type="PROSITE" id="PS00217">
    <property type="entry name" value="SUGAR_TRANSPORT_2"/>
    <property type="match status" value="1"/>
</dbReference>
<dbReference type="InterPro" id="IPR020846">
    <property type="entry name" value="MFS_dom"/>
</dbReference>
<dbReference type="PANTHER" id="PTHR43528">
    <property type="entry name" value="ALPHA-KETOGLUTARATE PERMEASE"/>
    <property type="match status" value="1"/>
</dbReference>
<dbReference type="InterPro" id="IPR051084">
    <property type="entry name" value="H+-coupled_symporters"/>
</dbReference>
<feature type="domain" description="Major facilitator superfamily (MFS) profile" evidence="10">
    <location>
        <begin position="141"/>
        <end position="562"/>
    </location>
</feature>
<evidence type="ECO:0000256" key="4">
    <source>
        <dbReference type="ARBA" id="ARBA00022475"/>
    </source>
</evidence>
<evidence type="ECO:0000256" key="5">
    <source>
        <dbReference type="ARBA" id="ARBA00022692"/>
    </source>
</evidence>
<dbReference type="InterPro" id="IPR005829">
    <property type="entry name" value="Sugar_transporter_CS"/>
</dbReference>
<evidence type="ECO:0000256" key="8">
    <source>
        <dbReference type="ARBA" id="ARBA00023136"/>
    </source>
</evidence>
<dbReference type="OMA" id="GYYVVFT"/>
<evidence type="ECO:0000256" key="7">
    <source>
        <dbReference type="ARBA" id="ARBA00022989"/>
    </source>
</evidence>
<evidence type="ECO:0000256" key="6">
    <source>
        <dbReference type="ARBA" id="ARBA00022847"/>
    </source>
</evidence>
<evidence type="ECO:0000313" key="12">
    <source>
        <dbReference type="Proteomes" id="UP000186817"/>
    </source>
</evidence>
<keyword evidence="4" id="KW-1003">Cell membrane</keyword>
<evidence type="ECO:0000256" key="2">
    <source>
        <dbReference type="ARBA" id="ARBA00008240"/>
    </source>
</evidence>
<organism evidence="11 12">
    <name type="scientific">Symbiodinium microadriaticum</name>
    <name type="common">Dinoflagellate</name>
    <name type="synonym">Zooxanthella microadriatica</name>
    <dbReference type="NCBI Taxonomy" id="2951"/>
    <lineage>
        <taxon>Eukaryota</taxon>
        <taxon>Sar</taxon>
        <taxon>Alveolata</taxon>
        <taxon>Dinophyceae</taxon>
        <taxon>Suessiales</taxon>
        <taxon>Symbiodiniaceae</taxon>
        <taxon>Symbiodinium</taxon>
    </lineage>
</organism>
<dbReference type="Pfam" id="PF07690">
    <property type="entry name" value="MFS_1"/>
    <property type="match status" value="1"/>
</dbReference>
<evidence type="ECO:0000256" key="3">
    <source>
        <dbReference type="ARBA" id="ARBA00022448"/>
    </source>
</evidence>
<evidence type="ECO:0000259" key="10">
    <source>
        <dbReference type="PROSITE" id="PS50850"/>
    </source>
</evidence>
<proteinExistence type="inferred from homology"/>
<feature type="transmembrane region" description="Helical" evidence="9">
    <location>
        <begin position="465"/>
        <end position="490"/>
    </location>
</feature>
<evidence type="ECO:0000313" key="11">
    <source>
        <dbReference type="EMBL" id="OLQ06331.1"/>
    </source>
</evidence>
<keyword evidence="12" id="KW-1185">Reference proteome</keyword>
<reference evidence="11 12" key="1">
    <citation type="submission" date="2016-02" db="EMBL/GenBank/DDBJ databases">
        <title>Genome analysis of coral dinoflagellate symbionts highlights evolutionary adaptations to a symbiotic lifestyle.</title>
        <authorList>
            <person name="Aranda M."/>
            <person name="Li Y."/>
            <person name="Liew Y.J."/>
            <person name="Baumgarten S."/>
            <person name="Simakov O."/>
            <person name="Wilson M."/>
            <person name="Piel J."/>
            <person name="Ashoor H."/>
            <person name="Bougouffa S."/>
            <person name="Bajic V.B."/>
            <person name="Ryu T."/>
            <person name="Ravasi T."/>
            <person name="Bayer T."/>
            <person name="Micklem G."/>
            <person name="Kim H."/>
            <person name="Bhak J."/>
            <person name="Lajeunesse T.C."/>
            <person name="Voolstra C.R."/>
        </authorList>
    </citation>
    <scope>NUCLEOTIDE SEQUENCE [LARGE SCALE GENOMIC DNA]</scope>
    <source>
        <strain evidence="11 12">CCMP2467</strain>
    </source>
</reference>
<evidence type="ECO:0000256" key="1">
    <source>
        <dbReference type="ARBA" id="ARBA00004651"/>
    </source>
</evidence>
<feature type="transmembrane region" description="Helical" evidence="9">
    <location>
        <begin position="279"/>
        <end position="300"/>
    </location>
</feature>
<keyword evidence="6" id="KW-0769">Symport</keyword>
<comment type="caution">
    <text evidence="11">The sequence shown here is derived from an EMBL/GenBank/DDBJ whole genome shotgun (WGS) entry which is preliminary data.</text>
</comment>
<feature type="transmembrane region" description="Helical" evidence="9">
    <location>
        <begin position="369"/>
        <end position="387"/>
    </location>
</feature>
<keyword evidence="8 9" id="KW-0472">Membrane</keyword>
<sequence length="610" mass="65865">MAMSGIESGEELKVVAGNESPVLLRDLPATLTSIDLQPFLESYGYQARGPSEWCSWKPLPELALRVCGHTKVDGHMYYDVTCALSEPGKWHSPYLAWRTLRRLCHLREGLHDPVKKLPFVFNGPRVCGMSDSQTLPAQFRQVWPLFLGNILEWYEFGIYGFLAVNLQVVFFHKSNVFTWVGYTVTFVLRPVGGLLNGWLADRFGRRPAVLHSLVGMLVATVGQGLLPTSACCGETCGTVGLVLLLLLRALQGLSAGGELGPIVSYFAETAPPGWKRTSTGLLTSTAGVGFLMANLVVALTVNLLGTEEMNRWGWRLPFLLALPPGLISLWGRSNMAETAEFLRTKAERSEDHGHHRRGARLLLLFRDHGLAVVLGFWGVGAVAVAYYSGLWCPSYLKSRGLSQVDSLVAGCVFAGIVALNFFLVPFLNDLCCRIDPMGVMLFGSLGLAVTGFLVFAAISSASQNLLLISTLVLGLAYGTMVGLTGSHMYIFVADLFPTSLRALGFGLSFNLAFAILGGTASLVDASLADAHFTFGVGLYWSILGLGSVLALSIGRCLRSHGRLPSQLLVNKDSESPGRKLDFSEDDGSLTSIGSSKHEGLGASDVKLVLV</sequence>
<dbReference type="Proteomes" id="UP000186817">
    <property type="component" value="Unassembled WGS sequence"/>
</dbReference>
<evidence type="ECO:0000256" key="9">
    <source>
        <dbReference type="SAM" id="Phobius"/>
    </source>
</evidence>
<gene>
    <name evidence="11" type="primary">proP</name>
    <name evidence="11" type="ORF">AK812_SmicGene10428</name>
</gene>
<dbReference type="OrthoDB" id="445554at2759"/>
<keyword evidence="5 9" id="KW-0812">Transmembrane</keyword>